<organism evidence="4 5">
    <name type="scientific">Bifidobacterium myosotis</name>
    <dbReference type="NCBI Taxonomy" id="1630166"/>
    <lineage>
        <taxon>Bacteria</taxon>
        <taxon>Bacillati</taxon>
        <taxon>Actinomycetota</taxon>
        <taxon>Actinomycetes</taxon>
        <taxon>Bifidobacteriales</taxon>
        <taxon>Bifidobacteriaceae</taxon>
        <taxon>Bifidobacterium</taxon>
    </lineage>
</organism>
<evidence type="ECO:0000259" key="3">
    <source>
        <dbReference type="Pfam" id="PF13529"/>
    </source>
</evidence>
<comment type="caution">
    <text evidence="4">The sequence shown here is derived from an EMBL/GenBank/DDBJ whole genome shotgun (WGS) entry which is preliminary data.</text>
</comment>
<keyword evidence="2" id="KW-0472">Membrane</keyword>
<name>A0A5M9ZK79_9BIFI</name>
<protein>
    <recommendedName>
        <fullName evidence="3">Peptidase C39-like domain-containing protein</fullName>
    </recommendedName>
</protein>
<feature type="region of interest" description="Disordered" evidence="1">
    <location>
        <begin position="59"/>
        <end position="94"/>
    </location>
</feature>
<gene>
    <name evidence="4" type="ORF">EMO91_05910</name>
</gene>
<keyword evidence="2" id="KW-1133">Transmembrane helix</keyword>
<proteinExistence type="predicted"/>
<feature type="compositionally biased region" description="Polar residues" evidence="1">
    <location>
        <begin position="62"/>
        <end position="74"/>
    </location>
</feature>
<evidence type="ECO:0000256" key="2">
    <source>
        <dbReference type="SAM" id="Phobius"/>
    </source>
</evidence>
<dbReference type="Proteomes" id="UP000410049">
    <property type="component" value="Unassembled WGS sequence"/>
</dbReference>
<dbReference type="AlphaFoldDB" id="A0A5M9ZK79"/>
<evidence type="ECO:0000313" key="5">
    <source>
        <dbReference type="Proteomes" id="UP000410049"/>
    </source>
</evidence>
<sequence length="329" mass="35583">MGSFRRFLRYDGIIGRRCAMGRERRRWLIVCITVMAVALVVFGGYTLVRQYGPNHGDHAANQAVSSRGNSSVSGAITPDDGPSASPDTNADTGKDGLVDPAVLAGLNEGVDDSYPGDGWFCNAAGEKARSMRECTDKTKQTETQTNRVMLEIPQRVQERSYWCMPAALQMILAYHGIDVSQATLAERMNARSDVGTVDVDLARVANAYLFGAEDSNPSGDGYHVQAIDRGDTDPAIASTFASRVKEGLSAGYPPIVTLDIHVLYPEIGHASHAVVIVGYDAVPDGSIAQYYFIDPYYKVQDADYGGLKTASAEEMINAIVTNKEPACIW</sequence>
<dbReference type="EMBL" id="RZUH01000004">
    <property type="protein sequence ID" value="KAA8827990.1"/>
    <property type="molecule type" value="Genomic_DNA"/>
</dbReference>
<keyword evidence="2" id="KW-0812">Transmembrane</keyword>
<feature type="transmembrane region" description="Helical" evidence="2">
    <location>
        <begin position="27"/>
        <end position="48"/>
    </location>
</feature>
<accession>A0A5M9ZK79</accession>
<feature type="domain" description="Peptidase C39-like" evidence="3">
    <location>
        <begin position="150"/>
        <end position="296"/>
    </location>
</feature>
<dbReference type="Pfam" id="PF13529">
    <property type="entry name" value="Peptidase_C39_2"/>
    <property type="match status" value="1"/>
</dbReference>
<dbReference type="InterPro" id="IPR039564">
    <property type="entry name" value="Peptidase_C39-like"/>
</dbReference>
<evidence type="ECO:0000313" key="4">
    <source>
        <dbReference type="EMBL" id="KAA8827990.1"/>
    </source>
</evidence>
<evidence type="ECO:0000256" key="1">
    <source>
        <dbReference type="SAM" id="MobiDB-lite"/>
    </source>
</evidence>
<dbReference type="Gene3D" id="3.90.70.10">
    <property type="entry name" value="Cysteine proteinases"/>
    <property type="match status" value="1"/>
</dbReference>
<reference evidence="4 5" key="1">
    <citation type="journal article" date="2019" name="Syst. Appl. Microbiol.">
        <title>Characterization of Bifidobacterium species in feaces of the Egyptian fruit bat: Description of B. vespertilionis sp. nov. and B. rousetti sp. nov.</title>
        <authorList>
            <person name="Modesto M."/>
            <person name="Satti M."/>
            <person name="Watanabe K."/>
            <person name="Puglisi E."/>
            <person name="Morelli L."/>
            <person name="Huang C.-H."/>
            <person name="Liou J.-S."/>
            <person name="Miyashita M."/>
            <person name="Tamura T."/>
            <person name="Saito S."/>
            <person name="Mori K."/>
            <person name="Huang L."/>
            <person name="Sciavilla P."/>
            <person name="Sandri C."/>
            <person name="Spiezio C."/>
            <person name="Vitali F."/>
            <person name="Cavalieri D."/>
            <person name="Perpetuini G."/>
            <person name="Tofalo R."/>
            <person name="Bonetti A."/>
            <person name="Arita M."/>
            <person name="Mattarelli P."/>
        </authorList>
    </citation>
    <scope>NUCLEOTIDE SEQUENCE [LARGE SCALE GENOMIC DNA]</scope>
    <source>
        <strain evidence="4 5">RST17</strain>
    </source>
</reference>